<protein>
    <submittedName>
        <fullName evidence="1">Uncharacterized protein</fullName>
    </submittedName>
</protein>
<dbReference type="EMBL" id="JARKIB010000059">
    <property type="protein sequence ID" value="KAJ7752362.1"/>
    <property type="molecule type" value="Genomic_DNA"/>
</dbReference>
<evidence type="ECO:0000313" key="1">
    <source>
        <dbReference type="EMBL" id="KAJ7752362.1"/>
    </source>
</evidence>
<evidence type="ECO:0000313" key="2">
    <source>
        <dbReference type="Proteomes" id="UP001215598"/>
    </source>
</evidence>
<sequence>MLTDHVVTSQQITTLKMLTDGWVIDSPSHRLIWVPAWLRAHFCHPPTSFAITPTGITTLDLTDFVHGKDWVKCIDGPAMISM</sequence>
<dbReference type="AlphaFoldDB" id="A0AAD7IX39"/>
<gene>
    <name evidence="1" type="ORF">B0H16DRAFT_795255</name>
</gene>
<accession>A0AAD7IX39</accession>
<dbReference type="Proteomes" id="UP001215598">
    <property type="component" value="Unassembled WGS sequence"/>
</dbReference>
<reference evidence="1" key="1">
    <citation type="submission" date="2023-03" db="EMBL/GenBank/DDBJ databases">
        <title>Massive genome expansion in bonnet fungi (Mycena s.s.) driven by repeated elements and novel gene families across ecological guilds.</title>
        <authorList>
            <consortium name="Lawrence Berkeley National Laboratory"/>
            <person name="Harder C.B."/>
            <person name="Miyauchi S."/>
            <person name="Viragh M."/>
            <person name="Kuo A."/>
            <person name="Thoen E."/>
            <person name="Andreopoulos B."/>
            <person name="Lu D."/>
            <person name="Skrede I."/>
            <person name="Drula E."/>
            <person name="Henrissat B."/>
            <person name="Morin E."/>
            <person name="Kohler A."/>
            <person name="Barry K."/>
            <person name="LaButti K."/>
            <person name="Morin E."/>
            <person name="Salamov A."/>
            <person name="Lipzen A."/>
            <person name="Mereny Z."/>
            <person name="Hegedus B."/>
            <person name="Baldrian P."/>
            <person name="Stursova M."/>
            <person name="Weitz H."/>
            <person name="Taylor A."/>
            <person name="Grigoriev I.V."/>
            <person name="Nagy L.G."/>
            <person name="Martin F."/>
            <person name="Kauserud H."/>
        </authorList>
    </citation>
    <scope>NUCLEOTIDE SEQUENCE</scope>
    <source>
        <strain evidence="1">CBHHK182m</strain>
    </source>
</reference>
<name>A0AAD7IX39_9AGAR</name>
<organism evidence="1 2">
    <name type="scientific">Mycena metata</name>
    <dbReference type="NCBI Taxonomy" id="1033252"/>
    <lineage>
        <taxon>Eukaryota</taxon>
        <taxon>Fungi</taxon>
        <taxon>Dikarya</taxon>
        <taxon>Basidiomycota</taxon>
        <taxon>Agaricomycotina</taxon>
        <taxon>Agaricomycetes</taxon>
        <taxon>Agaricomycetidae</taxon>
        <taxon>Agaricales</taxon>
        <taxon>Marasmiineae</taxon>
        <taxon>Mycenaceae</taxon>
        <taxon>Mycena</taxon>
    </lineage>
</organism>
<comment type="caution">
    <text evidence="1">The sequence shown here is derived from an EMBL/GenBank/DDBJ whole genome shotgun (WGS) entry which is preliminary data.</text>
</comment>
<keyword evidence="2" id="KW-1185">Reference proteome</keyword>
<proteinExistence type="predicted"/>